<keyword evidence="2" id="KW-1185">Reference proteome</keyword>
<dbReference type="EMBL" id="MU859071">
    <property type="protein sequence ID" value="KAK3955918.1"/>
    <property type="molecule type" value="Genomic_DNA"/>
</dbReference>
<evidence type="ECO:0000313" key="1">
    <source>
        <dbReference type="EMBL" id="KAK3955918.1"/>
    </source>
</evidence>
<name>A0AAN6P385_9PEZI</name>
<evidence type="ECO:0000313" key="2">
    <source>
        <dbReference type="Proteomes" id="UP001303222"/>
    </source>
</evidence>
<dbReference type="Proteomes" id="UP001303222">
    <property type="component" value="Unassembled WGS sequence"/>
</dbReference>
<sequence>MTTHNEMSSPVEKLPLELKDLICRHMASALHSALHHSSLPEDDPWIFTWTMPHRSARDDPRPPDCQIIQKRLRALSLVSKAWSRSAQRALFAVIPISSSRCLMKLLRSLLLYPKNRRYIRCLIPKLSAACNRFYIGPYNYNPWDDTAGTVTLTHFVDNLGDILFTPIVEELPNGLLLRISLIKHVLDPQLLAAVNYTDYVYRFREILNSALWSVVHLSPLLSALHLRTEHHHCDVLFGYGEEMAYSKRFLEGGRPEFQTLSLHMQAFPCGARTRDLEDLEYDCWMSCIPTIRYITLLGYSSWMNNYIYFLTSLRLLKGFDEAFCVHDPSAHRPSPPLQHNWNTILLRHKETLEELVFDGYRGVRLYTVRRNEHDLRHIARFGPSKTLSCLPELRKLAYLRLPLHFLMSKVNPGCIDQNTPPESLPSPSTAQEALSLVETTFPPSLKRLDIVVYGFHLDVKRVGQIYPLRTITLRF</sequence>
<comment type="caution">
    <text evidence="1">The sequence shown here is derived from an EMBL/GenBank/DDBJ whole genome shotgun (WGS) entry which is preliminary data.</text>
</comment>
<reference evidence="1" key="1">
    <citation type="journal article" date="2023" name="Mol. Phylogenet. Evol.">
        <title>Genome-scale phylogeny and comparative genomics of the fungal order Sordariales.</title>
        <authorList>
            <person name="Hensen N."/>
            <person name="Bonometti L."/>
            <person name="Westerberg I."/>
            <person name="Brannstrom I.O."/>
            <person name="Guillou S."/>
            <person name="Cros-Aarteil S."/>
            <person name="Calhoun S."/>
            <person name="Haridas S."/>
            <person name="Kuo A."/>
            <person name="Mondo S."/>
            <person name="Pangilinan J."/>
            <person name="Riley R."/>
            <person name="LaButti K."/>
            <person name="Andreopoulos B."/>
            <person name="Lipzen A."/>
            <person name="Chen C."/>
            <person name="Yan M."/>
            <person name="Daum C."/>
            <person name="Ng V."/>
            <person name="Clum A."/>
            <person name="Steindorff A."/>
            <person name="Ohm R.A."/>
            <person name="Martin F."/>
            <person name="Silar P."/>
            <person name="Natvig D.O."/>
            <person name="Lalanne C."/>
            <person name="Gautier V."/>
            <person name="Ament-Velasquez S.L."/>
            <person name="Kruys A."/>
            <person name="Hutchinson M.I."/>
            <person name="Powell A.J."/>
            <person name="Barry K."/>
            <person name="Miller A.N."/>
            <person name="Grigoriev I.V."/>
            <person name="Debuchy R."/>
            <person name="Gladieux P."/>
            <person name="Hiltunen Thoren M."/>
            <person name="Johannesson H."/>
        </authorList>
    </citation>
    <scope>NUCLEOTIDE SEQUENCE</scope>
    <source>
        <strain evidence="1">CBS 626.80</strain>
    </source>
</reference>
<dbReference type="AlphaFoldDB" id="A0AAN6P385"/>
<gene>
    <name evidence="1" type="ORF">QBC32DRAFT_395153</name>
</gene>
<reference evidence="1" key="2">
    <citation type="submission" date="2023-06" db="EMBL/GenBank/DDBJ databases">
        <authorList>
            <consortium name="Lawrence Berkeley National Laboratory"/>
            <person name="Mondo S.J."/>
            <person name="Hensen N."/>
            <person name="Bonometti L."/>
            <person name="Westerberg I."/>
            <person name="Brannstrom I.O."/>
            <person name="Guillou S."/>
            <person name="Cros-Aarteil S."/>
            <person name="Calhoun S."/>
            <person name="Haridas S."/>
            <person name="Kuo A."/>
            <person name="Pangilinan J."/>
            <person name="Riley R."/>
            <person name="Labutti K."/>
            <person name="Andreopoulos B."/>
            <person name="Lipzen A."/>
            <person name="Chen C."/>
            <person name="Yanf M."/>
            <person name="Daum C."/>
            <person name="Ng V."/>
            <person name="Clum A."/>
            <person name="Steindorff A."/>
            <person name="Ohm R."/>
            <person name="Martin F."/>
            <person name="Silar P."/>
            <person name="Natvig D."/>
            <person name="Lalanne C."/>
            <person name="Gautier V."/>
            <person name="Ament-Velasquez S.L."/>
            <person name="Kruys A."/>
            <person name="Hutchinson M.I."/>
            <person name="Powell A.J."/>
            <person name="Barry K."/>
            <person name="Miller A.N."/>
            <person name="Grigoriev I.V."/>
            <person name="Debuchy R."/>
            <person name="Gladieux P."/>
            <person name="Thoren M.H."/>
            <person name="Johannesson H."/>
        </authorList>
    </citation>
    <scope>NUCLEOTIDE SEQUENCE</scope>
    <source>
        <strain evidence="1">CBS 626.80</strain>
    </source>
</reference>
<protein>
    <submittedName>
        <fullName evidence="1">Uncharacterized protein</fullName>
    </submittedName>
</protein>
<proteinExistence type="predicted"/>
<organism evidence="1 2">
    <name type="scientific">Pseudoneurospora amorphoporcata</name>
    <dbReference type="NCBI Taxonomy" id="241081"/>
    <lineage>
        <taxon>Eukaryota</taxon>
        <taxon>Fungi</taxon>
        <taxon>Dikarya</taxon>
        <taxon>Ascomycota</taxon>
        <taxon>Pezizomycotina</taxon>
        <taxon>Sordariomycetes</taxon>
        <taxon>Sordariomycetidae</taxon>
        <taxon>Sordariales</taxon>
        <taxon>Sordariaceae</taxon>
        <taxon>Pseudoneurospora</taxon>
    </lineage>
</organism>
<accession>A0AAN6P385</accession>